<dbReference type="RefSeq" id="WP_161982655.1">
    <property type="nucleotide sequence ID" value="NZ_BIFT01000002.1"/>
</dbReference>
<evidence type="ECO:0000313" key="3">
    <source>
        <dbReference type="Proteomes" id="UP000287171"/>
    </source>
</evidence>
<organism evidence="2 3">
    <name type="scientific">Dictyobacter alpinus</name>
    <dbReference type="NCBI Taxonomy" id="2014873"/>
    <lineage>
        <taxon>Bacteria</taxon>
        <taxon>Bacillati</taxon>
        <taxon>Chloroflexota</taxon>
        <taxon>Ktedonobacteria</taxon>
        <taxon>Ktedonobacterales</taxon>
        <taxon>Dictyobacteraceae</taxon>
        <taxon>Dictyobacter</taxon>
    </lineage>
</organism>
<feature type="domain" description="Aminoglycoside phosphotransferase" evidence="1">
    <location>
        <begin position="28"/>
        <end position="264"/>
    </location>
</feature>
<protein>
    <recommendedName>
        <fullName evidence="1">Aminoglycoside phosphotransferase domain-containing protein</fullName>
    </recommendedName>
</protein>
<dbReference type="AlphaFoldDB" id="A0A402BJJ5"/>
<dbReference type="Proteomes" id="UP000287171">
    <property type="component" value="Unassembled WGS sequence"/>
</dbReference>
<dbReference type="Gene3D" id="3.90.1200.10">
    <property type="match status" value="1"/>
</dbReference>
<dbReference type="PANTHER" id="PTHR21310">
    <property type="entry name" value="AMINOGLYCOSIDE PHOSPHOTRANSFERASE-RELATED-RELATED"/>
    <property type="match status" value="1"/>
</dbReference>
<reference evidence="3" key="1">
    <citation type="submission" date="2018-12" db="EMBL/GenBank/DDBJ databases">
        <title>Tengunoibacter tsumagoiensis gen. nov., sp. nov., Dictyobacter kobayashii sp. nov., D. alpinus sp. nov., and D. joshuensis sp. nov. and description of Dictyobacteraceae fam. nov. within the order Ktedonobacterales isolated from Tengu-no-mugimeshi.</title>
        <authorList>
            <person name="Wang C.M."/>
            <person name="Zheng Y."/>
            <person name="Sakai Y."/>
            <person name="Toyoda A."/>
            <person name="Minakuchi Y."/>
            <person name="Abe K."/>
            <person name="Yokota A."/>
            <person name="Yabe S."/>
        </authorList>
    </citation>
    <scope>NUCLEOTIDE SEQUENCE [LARGE SCALE GENOMIC DNA]</scope>
    <source>
        <strain evidence="3">Uno16</strain>
    </source>
</reference>
<dbReference type="InterPro" id="IPR002575">
    <property type="entry name" value="Aminoglycoside_PTrfase"/>
</dbReference>
<gene>
    <name evidence="2" type="ORF">KDA_69990</name>
</gene>
<dbReference type="Gene3D" id="3.30.200.150">
    <property type="match status" value="1"/>
</dbReference>
<proteinExistence type="predicted"/>
<name>A0A402BJJ5_9CHLR</name>
<evidence type="ECO:0000259" key="1">
    <source>
        <dbReference type="Pfam" id="PF01636"/>
    </source>
</evidence>
<dbReference type="SUPFAM" id="SSF56112">
    <property type="entry name" value="Protein kinase-like (PK-like)"/>
    <property type="match status" value="1"/>
</dbReference>
<sequence>MADHQATIATDEIQSLLASYFSGEITDLVELTGGRISRTYAFHVGEQAYIIRFNKDNMLNTNLPKEAYLSQRLASSRIPIPPIFYTGRLGELYYAISQKMPGKMLDQLSPQEVEELLPEVIELLDTIHQVDVSTTTGYGIFDYQGQGMAASWRDSLLQVGQEEDTRDFFGKWYHLFEDSFLERDLYQELYRKMRQLLDVCPTERYLLHGSPSFRNILAEQGRVSAVLDWVDARYGDFVYDIAYLDIWTPEFRIAERFQEYYQQRQQEVTHYQERLLCYYYYIALGALRFYAYSNEAGAYQWMRQVILAKHSLA</sequence>
<dbReference type="EMBL" id="BIFT01000002">
    <property type="protein sequence ID" value="GCE31515.1"/>
    <property type="molecule type" value="Genomic_DNA"/>
</dbReference>
<dbReference type="Pfam" id="PF01636">
    <property type="entry name" value="APH"/>
    <property type="match status" value="1"/>
</dbReference>
<dbReference type="InterPro" id="IPR051678">
    <property type="entry name" value="AGP_Transferase"/>
</dbReference>
<dbReference type="InterPro" id="IPR011009">
    <property type="entry name" value="Kinase-like_dom_sf"/>
</dbReference>
<keyword evidence="3" id="KW-1185">Reference proteome</keyword>
<accession>A0A402BJJ5</accession>
<comment type="caution">
    <text evidence="2">The sequence shown here is derived from an EMBL/GenBank/DDBJ whole genome shotgun (WGS) entry which is preliminary data.</text>
</comment>
<evidence type="ECO:0000313" key="2">
    <source>
        <dbReference type="EMBL" id="GCE31515.1"/>
    </source>
</evidence>